<evidence type="ECO:0000256" key="1">
    <source>
        <dbReference type="SAM" id="MobiDB-lite"/>
    </source>
</evidence>
<dbReference type="Proteomes" id="UP000837857">
    <property type="component" value="Chromosome 1"/>
</dbReference>
<evidence type="ECO:0000313" key="2">
    <source>
        <dbReference type="EMBL" id="CAH2034404.1"/>
    </source>
</evidence>
<accession>A0ABN8HLE1</accession>
<feature type="non-terminal residue" evidence="2">
    <location>
        <position position="1"/>
    </location>
</feature>
<feature type="region of interest" description="Disordered" evidence="1">
    <location>
        <begin position="97"/>
        <end position="116"/>
    </location>
</feature>
<dbReference type="EMBL" id="OW152813">
    <property type="protein sequence ID" value="CAH2034404.1"/>
    <property type="molecule type" value="Genomic_DNA"/>
</dbReference>
<gene>
    <name evidence="2" type="ORF">IPOD504_LOCUS117</name>
</gene>
<organism evidence="2 3">
    <name type="scientific">Iphiclides podalirius</name>
    <name type="common">scarce swallowtail</name>
    <dbReference type="NCBI Taxonomy" id="110791"/>
    <lineage>
        <taxon>Eukaryota</taxon>
        <taxon>Metazoa</taxon>
        <taxon>Ecdysozoa</taxon>
        <taxon>Arthropoda</taxon>
        <taxon>Hexapoda</taxon>
        <taxon>Insecta</taxon>
        <taxon>Pterygota</taxon>
        <taxon>Neoptera</taxon>
        <taxon>Endopterygota</taxon>
        <taxon>Lepidoptera</taxon>
        <taxon>Glossata</taxon>
        <taxon>Ditrysia</taxon>
        <taxon>Papilionoidea</taxon>
        <taxon>Papilionidae</taxon>
        <taxon>Papilioninae</taxon>
        <taxon>Iphiclides</taxon>
    </lineage>
</organism>
<keyword evidence="3" id="KW-1185">Reference proteome</keyword>
<protein>
    <submittedName>
        <fullName evidence="2">Uncharacterized protein</fullName>
    </submittedName>
</protein>
<evidence type="ECO:0000313" key="3">
    <source>
        <dbReference type="Proteomes" id="UP000837857"/>
    </source>
</evidence>
<proteinExistence type="predicted"/>
<reference evidence="2" key="1">
    <citation type="submission" date="2022-03" db="EMBL/GenBank/DDBJ databases">
        <authorList>
            <person name="Martin H S."/>
        </authorList>
    </citation>
    <scope>NUCLEOTIDE SEQUENCE</scope>
</reference>
<name>A0ABN8HLE1_9NEOP</name>
<feature type="compositionally biased region" description="Basic and acidic residues" evidence="1">
    <location>
        <begin position="104"/>
        <end position="116"/>
    </location>
</feature>
<sequence length="144" mass="16058">MVPLLSVEGLARVVRSIATRDKFCVTQNRLQYDVPTPPSQAHHVALRLSIFARILKTIRKTADDGTARRGAYLKVAYRRSGALSPENGEIATRARPVRCWASDRPPRPETETEDRRLRAVSAQTASRRCAVDATRAHCDPIGRL</sequence>